<dbReference type="EMBL" id="JAVREX010000001">
    <property type="protein sequence ID" value="MDT0426311.1"/>
    <property type="molecule type" value="Genomic_DNA"/>
</dbReference>
<keyword evidence="7" id="KW-1185">Reference proteome</keyword>
<dbReference type="PANTHER" id="PTHR43585">
    <property type="entry name" value="FUMIPYRROLE BIOSYNTHESIS PROTEIN C"/>
    <property type="match status" value="1"/>
</dbReference>
<gene>
    <name evidence="6" type="ORF">RM649_01415</name>
</gene>
<feature type="domain" description="ATP-grasp" evidence="5">
    <location>
        <begin position="120"/>
        <end position="318"/>
    </location>
</feature>
<evidence type="ECO:0000256" key="1">
    <source>
        <dbReference type="ARBA" id="ARBA00022598"/>
    </source>
</evidence>
<accession>A0ABU2RBR7</accession>
<evidence type="ECO:0000256" key="4">
    <source>
        <dbReference type="PROSITE-ProRule" id="PRU00409"/>
    </source>
</evidence>
<evidence type="ECO:0000313" key="6">
    <source>
        <dbReference type="EMBL" id="MDT0426311.1"/>
    </source>
</evidence>
<reference evidence="7" key="1">
    <citation type="submission" date="2023-07" db="EMBL/GenBank/DDBJ databases">
        <title>30 novel species of actinomycetes from the DSMZ collection.</title>
        <authorList>
            <person name="Nouioui I."/>
        </authorList>
    </citation>
    <scope>NUCLEOTIDE SEQUENCE [LARGE SCALE GENOMIC DNA]</scope>
    <source>
        <strain evidence="7">DSM 41770</strain>
    </source>
</reference>
<dbReference type="RefSeq" id="WP_200695960.1">
    <property type="nucleotide sequence ID" value="NZ_JAVREX010000001.1"/>
</dbReference>
<proteinExistence type="predicted"/>
<keyword evidence="3 4" id="KW-0067">ATP-binding</keyword>
<dbReference type="Proteomes" id="UP001183777">
    <property type="component" value="Unassembled WGS sequence"/>
</dbReference>
<dbReference type="InterPro" id="IPR011761">
    <property type="entry name" value="ATP-grasp"/>
</dbReference>
<dbReference type="PROSITE" id="PS50975">
    <property type="entry name" value="ATP_GRASP"/>
    <property type="match status" value="1"/>
</dbReference>
<evidence type="ECO:0000256" key="2">
    <source>
        <dbReference type="ARBA" id="ARBA00022741"/>
    </source>
</evidence>
<organism evidence="6 7">
    <name type="scientific">Streptomyces salyersiae</name>
    <dbReference type="NCBI Taxonomy" id="3075530"/>
    <lineage>
        <taxon>Bacteria</taxon>
        <taxon>Bacillati</taxon>
        <taxon>Actinomycetota</taxon>
        <taxon>Actinomycetes</taxon>
        <taxon>Kitasatosporales</taxon>
        <taxon>Streptomycetaceae</taxon>
        <taxon>Streptomyces</taxon>
    </lineage>
</organism>
<name>A0ABU2RBR7_9ACTN</name>
<dbReference type="PANTHER" id="PTHR43585:SF2">
    <property type="entry name" value="ATP-GRASP ENZYME FSQD"/>
    <property type="match status" value="1"/>
</dbReference>
<dbReference type="SUPFAM" id="SSF56059">
    <property type="entry name" value="Glutathione synthetase ATP-binding domain-like"/>
    <property type="match status" value="1"/>
</dbReference>
<dbReference type="InterPro" id="IPR052032">
    <property type="entry name" value="ATP-dep_AA_Ligase"/>
</dbReference>
<keyword evidence="1" id="KW-0436">Ligase</keyword>
<evidence type="ECO:0000256" key="3">
    <source>
        <dbReference type="ARBA" id="ARBA00022840"/>
    </source>
</evidence>
<evidence type="ECO:0000259" key="5">
    <source>
        <dbReference type="PROSITE" id="PS50975"/>
    </source>
</evidence>
<protein>
    <submittedName>
        <fullName evidence="6">ATP-grasp domain-containing protein</fullName>
    </submittedName>
</protein>
<keyword evidence="2 4" id="KW-0547">Nucleotide-binding</keyword>
<dbReference type="Pfam" id="PF13535">
    <property type="entry name" value="ATP-grasp_4"/>
    <property type="match status" value="1"/>
</dbReference>
<dbReference type="Gene3D" id="3.30.470.20">
    <property type="entry name" value="ATP-grasp fold, B domain"/>
    <property type="match status" value="1"/>
</dbReference>
<dbReference type="NCBIfam" id="NF005543">
    <property type="entry name" value="PRK07206.1"/>
    <property type="match status" value="1"/>
</dbReference>
<evidence type="ECO:0000313" key="7">
    <source>
        <dbReference type="Proteomes" id="UP001183777"/>
    </source>
</evidence>
<sequence length="420" mass="45252">MSSTPQGSRPVVAIVDAYSTASHLAPLFHARGYDCLHVQSLEQPPAVFGATFRAGDFLSTVVHRGDTAETLAALAPYAPVALLPGAEIGVELADVLSEALGLRTNGTALSNARRDKFHMVETVKAAGVPAADQILAGDLDTLLDWYGPDDRTVVLKPVRSALNDGVSFCGTRGEVRAAFEALVGADSALGLRNDAVVAQEYLVGAEYYVNTVSLDGKHYVCDLWKTQHLGVNGVRDLLGGSSLMVPRGPEQDLLAPYAFSVLDALGIRNGPAHTEVKLTPRGPRLIETGARVCGAMLPLLTRAAIGESQLEWTVLAYTDPEAFEARRHTDYEVARHAVCVNMVAPEAGKLVDFPKLAELRALESFHDVLLKVRPGEEISRTVNDLTYPMLVHLLHEVEGIVTHDYMTARHLDGEGFYDVV</sequence>
<comment type="caution">
    <text evidence="6">The sequence shown here is derived from an EMBL/GenBank/DDBJ whole genome shotgun (WGS) entry which is preliminary data.</text>
</comment>